<proteinExistence type="predicted"/>
<gene>
    <name evidence="2" type="ORF">G5V58_14390</name>
</gene>
<feature type="compositionally biased region" description="Basic and acidic residues" evidence="1">
    <location>
        <begin position="56"/>
        <end position="72"/>
    </location>
</feature>
<protein>
    <submittedName>
        <fullName evidence="2">Uncharacterized protein</fullName>
    </submittedName>
</protein>
<dbReference type="EMBL" id="CP049257">
    <property type="protein sequence ID" value="QIG43799.1"/>
    <property type="molecule type" value="Genomic_DNA"/>
</dbReference>
<organism evidence="2 3">
    <name type="scientific">Nocardioides anomalus</name>
    <dbReference type="NCBI Taxonomy" id="2712223"/>
    <lineage>
        <taxon>Bacteria</taxon>
        <taxon>Bacillati</taxon>
        <taxon>Actinomycetota</taxon>
        <taxon>Actinomycetes</taxon>
        <taxon>Propionibacteriales</taxon>
        <taxon>Nocardioidaceae</taxon>
        <taxon>Nocardioides</taxon>
    </lineage>
</organism>
<dbReference type="Proteomes" id="UP000502996">
    <property type="component" value="Chromosome"/>
</dbReference>
<keyword evidence="3" id="KW-1185">Reference proteome</keyword>
<dbReference type="AlphaFoldDB" id="A0A6G6WF11"/>
<reference evidence="2 3" key="1">
    <citation type="submission" date="2020-02" db="EMBL/GenBank/DDBJ databases">
        <title>Full genome sequence of Nocardioides sp. R-3366.</title>
        <authorList>
            <person name="Im W.-T."/>
        </authorList>
    </citation>
    <scope>NUCLEOTIDE SEQUENCE [LARGE SCALE GENOMIC DNA]</scope>
    <source>
        <strain evidence="2 3">R-3366</strain>
    </source>
</reference>
<evidence type="ECO:0000313" key="2">
    <source>
        <dbReference type="EMBL" id="QIG43799.1"/>
    </source>
</evidence>
<sequence length="72" mass="7685">MTSDQGDTGRTGRLDDAEEEQEPSSTTEGAAAEGRYDPAQGSPAGEHPVGESFPDEAVRYDEDERPRSEGAE</sequence>
<feature type="region of interest" description="Disordered" evidence="1">
    <location>
        <begin position="1"/>
        <end position="72"/>
    </location>
</feature>
<name>A0A6G6WF11_9ACTN</name>
<accession>A0A6G6WF11</accession>
<dbReference type="RefSeq" id="WP_165234016.1">
    <property type="nucleotide sequence ID" value="NZ_CP049257.1"/>
</dbReference>
<evidence type="ECO:0000256" key="1">
    <source>
        <dbReference type="SAM" id="MobiDB-lite"/>
    </source>
</evidence>
<dbReference type="KEGG" id="nano:G5V58_14390"/>
<evidence type="ECO:0000313" key="3">
    <source>
        <dbReference type="Proteomes" id="UP000502996"/>
    </source>
</evidence>